<feature type="region of interest" description="Disordered" evidence="1">
    <location>
        <begin position="211"/>
        <end position="249"/>
    </location>
</feature>
<feature type="region of interest" description="Disordered" evidence="1">
    <location>
        <begin position="163"/>
        <end position="186"/>
    </location>
</feature>
<dbReference type="RefSeq" id="WP_341408820.1">
    <property type="nucleotide sequence ID" value="NZ_JBBUTH010000001.1"/>
</dbReference>
<evidence type="ECO:0008006" key="4">
    <source>
        <dbReference type="Google" id="ProtNLM"/>
    </source>
</evidence>
<proteinExistence type="predicted"/>
<gene>
    <name evidence="2" type="ORF">AACH10_02750</name>
</gene>
<name>A0ABU9CBB4_9BURK</name>
<comment type="caution">
    <text evidence="2">The sequence shown here is derived from an EMBL/GenBank/DDBJ whole genome shotgun (WGS) entry which is preliminary data.</text>
</comment>
<protein>
    <recommendedName>
        <fullName evidence="4">Phasin domain-containing protein</fullName>
    </recommendedName>
</protein>
<organism evidence="2 3">
    <name type="scientific">Pseudaquabacterium inlustre</name>
    <dbReference type="NCBI Taxonomy" id="2984192"/>
    <lineage>
        <taxon>Bacteria</taxon>
        <taxon>Pseudomonadati</taxon>
        <taxon>Pseudomonadota</taxon>
        <taxon>Betaproteobacteria</taxon>
        <taxon>Burkholderiales</taxon>
        <taxon>Sphaerotilaceae</taxon>
        <taxon>Pseudaquabacterium</taxon>
    </lineage>
</organism>
<sequence>MSRQTLRAVTLQTVATATQAAEATVGAYRAGGHRLVAVIQQRVAAPTVARTQPYAPRLASALGQTSSRAGRMADQGIDLLSDRTEQAISVAAKGVTAQVKRVAQLAEGVDNRVLASGLDTAARITLPGAQAALALTERLADGAGKLARSAAGPKAARAKTAKAAKAAPKAATKAPAKAPARRAAAAKPATPLAEVVKAAAKPVRRAVKAVAQPAAPKTVAKAPAKPRAARRPAAAPVVSAAPATEAAAA</sequence>
<accession>A0ABU9CBB4</accession>
<reference evidence="2 3" key="1">
    <citation type="submission" date="2024-04" db="EMBL/GenBank/DDBJ databases">
        <title>Novel species of the genus Ideonella isolated from streams.</title>
        <authorList>
            <person name="Lu H."/>
        </authorList>
    </citation>
    <scope>NUCLEOTIDE SEQUENCE [LARGE SCALE GENOMIC DNA]</scope>
    <source>
        <strain evidence="2 3">DXS22W</strain>
    </source>
</reference>
<evidence type="ECO:0000256" key="1">
    <source>
        <dbReference type="SAM" id="MobiDB-lite"/>
    </source>
</evidence>
<evidence type="ECO:0000313" key="3">
    <source>
        <dbReference type="Proteomes" id="UP001365405"/>
    </source>
</evidence>
<evidence type="ECO:0000313" key="2">
    <source>
        <dbReference type="EMBL" id="MEK8049148.1"/>
    </source>
</evidence>
<keyword evidence="3" id="KW-1185">Reference proteome</keyword>
<dbReference type="Proteomes" id="UP001365405">
    <property type="component" value="Unassembled WGS sequence"/>
</dbReference>
<dbReference type="EMBL" id="JBBUTH010000001">
    <property type="protein sequence ID" value="MEK8049148.1"/>
    <property type="molecule type" value="Genomic_DNA"/>
</dbReference>